<comment type="caution">
    <text evidence="2">The sequence shown here is derived from an EMBL/GenBank/DDBJ whole genome shotgun (WGS) entry which is preliminary data.</text>
</comment>
<proteinExistence type="predicted"/>
<feature type="signal peptide" evidence="1">
    <location>
        <begin position="1"/>
        <end position="21"/>
    </location>
</feature>
<feature type="chain" id="PRO_5022691775" evidence="1">
    <location>
        <begin position="22"/>
        <end position="148"/>
    </location>
</feature>
<name>A0A5C7GLP5_9FLAO</name>
<evidence type="ECO:0000313" key="3">
    <source>
        <dbReference type="Proteomes" id="UP000321080"/>
    </source>
</evidence>
<dbReference type="AlphaFoldDB" id="A0A5C7GLP5"/>
<evidence type="ECO:0000256" key="1">
    <source>
        <dbReference type="SAM" id="SignalP"/>
    </source>
</evidence>
<accession>A0A5C7GLP5</accession>
<dbReference type="EMBL" id="VRKQ01000008">
    <property type="protein sequence ID" value="TXG39242.1"/>
    <property type="molecule type" value="Genomic_DNA"/>
</dbReference>
<sequence length="148" mass="17729">MRTIKLLLLTMSIFTVVTVNSQTLSQKEQQREDNEIELLTEEERTEIQFWFHAELQKMKMNEETLADYESNLLVYTSRMKRINDKDKDYTQEEMINRLDGIVSNLNDKMNNILSKEQYEIHEFNFKILTNYIKIRMQIQAPISINSKV</sequence>
<keyword evidence="3" id="KW-1185">Reference proteome</keyword>
<evidence type="ECO:0000313" key="2">
    <source>
        <dbReference type="EMBL" id="TXG39242.1"/>
    </source>
</evidence>
<protein>
    <submittedName>
        <fullName evidence="2">Uncharacterized protein</fullName>
    </submittedName>
</protein>
<keyword evidence="1" id="KW-0732">Signal</keyword>
<organism evidence="2 3">
    <name type="scientific">Seonamhaeicola maritimus</name>
    <dbReference type="NCBI Taxonomy" id="2591822"/>
    <lineage>
        <taxon>Bacteria</taxon>
        <taxon>Pseudomonadati</taxon>
        <taxon>Bacteroidota</taxon>
        <taxon>Flavobacteriia</taxon>
        <taxon>Flavobacteriales</taxon>
        <taxon>Flavobacteriaceae</taxon>
    </lineage>
</organism>
<reference evidence="2 3" key="1">
    <citation type="submission" date="2019-08" db="EMBL/GenBank/DDBJ databases">
        <title>Seonamhaeicola sediminis sp. nov., isolated from marine sediment.</title>
        <authorList>
            <person name="Cao W.R."/>
        </authorList>
    </citation>
    <scope>NUCLEOTIDE SEQUENCE [LARGE SCALE GENOMIC DNA]</scope>
    <source>
        <strain evidence="2 3">1505</strain>
    </source>
</reference>
<gene>
    <name evidence="2" type="ORF">FUA22_05025</name>
</gene>
<dbReference type="RefSeq" id="WP_147766781.1">
    <property type="nucleotide sequence ID" value="NZ_VRKQ01000008.1"/>
</dbReference>
<dbReference type="Proteomes" id="UP000321080">
    <property type="component" value="Unassembled WGS sequence"/>
</dbReference>
<dbReference type="OrthoDB" id="1447971at2"/>